<evidence type="ECO:0008006" key="4">
    <source>
        <dbReference type="Google" id="ProtNLM"/>
    </source>
</evidence>
<dbReference type="Proteomes" id="UP001597440">
    <property type="component" value="Unassembled WGS sequence"/>
</dbReference>
<name>A0ABW5L0N1_9SPHI</name>
<sequence length="137" mass="16007">MKHLVASIILVMMIISTQAQNIKSDIIGKWEVTKREFFNTKGRPDPDRPTEIAKDSGYKTTYNFKKNEICEYRELGQYDADIRDLSYMVDGKTVIFTDKETYDIIWMLTVGFSESKKTMVLIEKDDYGSERKTLVRK</sequence>
<feature type="signal peptide" evidence="1">
    <location>
        <begin position="1"/>
        <end position="19"/>
    </location>
</feature>
<evidence type="ECO:0000256" key="1">
    <source>
        <dbReference type="SAM" id="SignalP"/>
    </source>
</evidence>
<dbReference type="RefSeq" id="WP_210352948.1">
    <property type="nucleotide sequence ID" value="NZ_JAEQMU010000001.1"/>
</dbReference>
<evidence type="ECO:0000313" key="2">
    <source>
        <dbReference type="EMBL" id="MFD2554539.1"/>
    </source>
</evidence>
<gene>
    <name evidence="2" type="ORF">ACFSQW_09065</name>
</gene>
<protein>
    <recommendedName>
        <fullName evidence="4">Lipocalin-like domain-containing protein</fullName>
    </recommendedName>
</protein>
<keyword evidence="3" id="KW-1185">Reference proteome</keyword>
<accession>A0ABW5L0N1</accession>
<dbReference type="EMBL" id="JBHULD010000014">
    <property type="protein sequence ID" value="MFD2554539.1"/>
    <property type="molecule type" value="Genomic_DNA"/>
</dbReference>
<keyword evidence="1" id="KW-0732">Signal</keyword>
<comment type="caution">
    <text evidence="2">The sequence shown here is derived from an EMBL/GenBank/DDBJ whole genome shotgun (WGS) entry which is preliminary data.</text>
</comment>
<evidence type="ECO:0000313" key="3">
    <source>
        <dbReference type="Proteomes" id="UP001597440"/>
    </source>
</evidence>
<feature type="chain" id="PRO_5045930058" description="Lipocalin-like domain-containing protein" evidence="1">
    <location>
        <begin position="20"/>
        <end position="137"/>
    </location>
</feature>
<reference evidence="3" key="1">
    <citation type="journal article" date="2019" name="Int. J. Syst. Evol. Microbiol.">
        <title>The Global Catalogue of Microorganisms (GCM) 10K type strain sequencing project: providing services to taxonomists for standard genome sequencing and annotation.</title>
        <authorList>
            <consortium name="The Broad Institute Genomics Platform"/>
            <consortium name="The Broad Institute Genome Sequencing Center for Infectious Disease"/>
            <person name="Wu L."/>
            <person name="Ma J."/>
        </authorList>
    </citation>
    <scope>NUCLEOTIDE SEQUENCE [LARGE SCALE GENOMIC DNA]</scope>
    <source>
        <strain evidence="3">KCTC 52298</strain>
    </source>
</reference>
<organism evidence="2 3">
    <name type="scientific">Sphingobacterium tabacisoli</name>
    <dbReference type="NCBI Taxonomy" id="2044855"/>
    <lineage>
        <taxon>Bacteria</taxon>
        <taxon>Pseudomonadati</taxon>
        <taxon>Bacteroidota</taxon>
        <taxon>Sphingobacteriia</taxon>
        <taxon>Sphingobacteriales</taxon>
        <taxon>Sphingobacteriaceae</taxon>
        <taxon>Sphingobacterium</taxon>
    </lineage>
</organism>
<proteinExistence type="predicted"/>